<evidence type="ECO:0000256" key="2">
    <source>
        <dbReference type="ARBA" id="ARBA00022692"/>
    </source>
</evidence>
<feature type="transmembrane region" description="Helical" evidence="5">
    <location>
        <begin position="106"/>
        <end position="127"/>
    </location>
</feature>
<dbReference type="AlphaFoldDB" id="A0A5M6IL68"/>
<feature type="transmembrane region" description="Helical" evidence="5">
    <location>
        <begin position="427"/>
        <end position="447"/>
    </location>
</feature>
<dbReference type="SUPFAM" id="SSF103473">
    <property type="entry name" value="MFS general substrate transporter"/>
    <property type="match status" value="1"/>
</dbReference>
<dbReference type="InterPro" id="IPR020846">
    <property type="entry name" value="MFS_dom"/>
</dbReference>
<dbReference type="InterPro" id="IPR011701">
    <property type="entry name" value="MFS"/>
</dbReference>
<dbReference type="Gene3D" id="1.20.1250.20">
    <property type="entry name" value="MFS general substrate transporter like domains"/>
    <property type="match status" value="1"/>
</dbReference>
<dbReference type="InterPro" id="IPR036259">
    <property type="entry name" value="MFS_trans_sf"/>
</dbReference>
<evidence type="ECO:0000256" key="4">
    <source>
        <dbReference type="ARBA" id="ARBA00023136"/>
    </source>
</evidence>
<feature type="transmembrane region" description="Helical" evidence="5">
    <location>
        <begin position="264"/>
        <end position="291"/>
    </location>
</feature>
<name>A0A5M6IL68_9PROT</name>
<evidence type="ECO:0000259" key="6">
    <source>
        <dbReference type="PROSITE" id="PS50850"/>
    </source>
</evidence>
<keyword evidence="8" id="KW-1185">Reference proteome</keyword>
<dbReference type="EMBL" id="VWPK01000073">
    <property type="protein sequence ID" value="KAA5608667.1"/>
    <property type="molecule type" value="Genomic_DNA"/>
</dbReference>
<feature type="transmembrane region" description="Helical" evidence="5">
    <location>
        <begin position="329"/>
        <end position="347"/>
    </location>
</feature>
<evidence type="ECO:0000313" key="7">
    <source>
        <dbReference type="EMBL" id="KAA5608667.1"/>
    </source>
</evidence>
<keyword evidence="3 5" id="KW-1133">Transmembrane helix</keyword>
<feature type="transmembrane region" description="Helical" evidence="5">
    <location>
        <begin position="303"/>
        <end position="322"/>
    </location>
</feature>
<dbReference type="GO" id="GO:0022857">
    <property type="term" value="F:transmembrane transporter activity"/>
    <property type="evidence" value="ECO:0007669"/>
    <property type="project" value="InterPro"/>
</dbReference>
<feature type="transmembrane region" description="Helical" evidence="5">
    <location>
        <begin position="139"/>
        <end position="163"/>
    </location>
</feature>
<accession>A0A5M6IL68</accession>
<comment type="subcellular location">
    <subcellularLocation>
        <location evidence="1">Membrane</location>
        <topology evidence="1">Multi-pass membrane protein</topology>
    </subcellularLocation>
</comment>
<comment type="caution">
    <text evidence="7">The sequence shown here is derived from an EMBL/GenBank/DDBJ whole genome shotgun (WGS) entry which is preliminary data.</text>
</comment>
<dbReference type="CDD" id="cd17321">
    <property type="entry name" value="MFS_MMR_MDR_like"/>
    <property type="match status" value="1"/>
</dbReference>
<feature type="transmembrane region" description="Helical" evidence="5">
    <location>
        <begin position="51"/>
        <end position="69"/>
    </location>
</feature>
<protein>
    <submittedName>
        <fullName evidence="7">MFS transporter</fullName>
    </submittedName>
</protein>
<dbReference type="PROSITE" id="PS50850">
    <property type="entry name" value="MFS"/>
    <property type="match status" value="1"/>
</dbReference>
<dbReference type="PRINTS" id="PR01036">
    <property type="entry name" value="TCRTETB"/>
</dbReference>
<dbReference type="Pfam" id="PF07690">
    <property type="entry name" value="MFS_1"/>
    <property type="match status" value="1"/>
</dbReference>
<feature type="transmembrane region" description="Helical" evidence="5">
    <location>
        <begin position="353"/>
        <end position="372"/>
    </location>
</feature>
<gene>
    <name evidence="7" type="ORF">F1189_28020</name>
</gene>
<reference evidence="7 8" key="1">
    <citation type="submission" date="2019-09" db="EMBL/GenBank/DDBJ databases">
        <title>Genome sequence of Rhodovastum atsumiense, a diverse member of the Acetobacteraceae family of non-sulfur purple photosynthetic bacteria.</title>
        <authorList>
            <person name="Meyer T."/>
            <person name="Kyndt J."/>
        </authorList>
    </citation>
    <scope>NUCLEOTIDE SEQUENCE [LARGE SCALE GENOMIC DNA]</scope>
    <source>
        <strain evidence="7 8">DSM 21279</strain>
    </source>
</reference>
<evidence type="ECO:0000313" key="8">
    <source>
        <dbReference type="Proteomes" id="UP000325255"/>
    </source>
</evidence>
<dbReference type="PANTHER" id="PTHR42718">
    <property type="entry name" value="MAJOR FACILITATOR SUPERFAMILY MULTIDRUG TRANSPORTER MFSC"/>
    <property type="match status" value="1"/>
</dbReference>
<evidence type="ECO:0000256" key="1">
    <source>
        <dbReference type="ARBA" id="ARBA00004141"/>
    </source>
</evidence>
<dbReference type="Proteomes" id="UP000325255">
    <property type="component" value="Unassembled WGS sequence"/>
</dbReference>
<proteinExistence type="predicted"/>
<keyword evidence="2 5" id="KW-0812">Transmembrane</keyword>
<dbReference type="PANTHER" id="PTHR42718:SF48">
    <property type="entry name" value="CONSERVED TWO-DOMAIN MEMBRANE PROTEIN-RELATED"/>
    <property type="match status" value="1"/>
</dbReference>
<evidence type="ECO:0000256" key="5">
    <source>
        <dbReference type="SAM" id="Phobius"/>
    </source>
</evidence>
<feature type="transmembrane region" description="Helical" evidence="5">
    <location>
        <begin position="225"/>
        <end position="244"/>
    </location>
</feature>
<feature type="transmembrane region" description="Helical" evidence="5">
    <location>
        <begin position="393"/>
        <end position="415"/>
    </location>
</feature>
<feature type="transmembrane region" description="Helical" evidence="5">
    <location>
        <begin position="15"/>
        <end position="39"/>
    </location>
</feature>
<sequence>MEYADGLPAPQRRRAMLTIAIALAMAVVGSAIANVALPAMAHDLGARPAEAVWVVNAYQIAVLMTLLPFASLGDIHGLARVFGIGLAVFTAASLACAMAPSMGALIAARVVQGLGAAGMMSVNVALVRATFPARMFGRGLGMNSLIVAASLAAGPSVAAAVLAVADWPWLFALNLPFGLTALAMLRSLPQSPASGHGFDLPSAVMSAATFGLFTTGLNGLSHGEAAPLVVLQFVATFGLGGMFVRRQLMLAQPMLPIQMFRRPVFALSVATSVCSFLAQTLASVALPFGFIVMMGRSQAEAGLMMTAWPVAVAVVAPLSGWLSDRASAGLLGGIGLMVMTLGLALLATMPADASLAAVTWRMALAGVGTALFQSPNNRQMLSAIPREQSGAGSGILATARLLGQTGGAALVSLVFALTEAAGVGRGVLAALMLAVGFGALGAVLSSLRLMRR</sequence>
<dbReference type="OrthoDB" id="9812221at2"/>
<keyword evidence="4 5" id="KW-0472">Membrane</keyword>
<dbReference type="Gene3D" id="1.20.1720.10">
    <property type="entry name" value="Multidrug resistance protein D"/>
    <property type="match status" value="1"/>
</dbReference>
<dbReference type="GO" id="GO:0016020">
    <property type="term" value="C:membrane"/>
    <property type="evidence" value="ECO:0007669"/>
    <property type="project" value="UniProtKB-SubCell"/>
</dbReference>
<evidence type="ECO:0000256" key="3">
    <source>
        <dbReference type="ARBA" id="ARBA00022989"/>
    </source>
</evidence>
<feature type="transmembrane region" description="Helical" evidence="5">
    <location>
        <begin position="81"/>
        <end position="100"/>
    </location>
</feature>
<feature type="domain" description="Major facilitator superfamily (MFS) profile" evidence="6">
    <location>
        <begin position="15"/>
        <end position="452"/>
    </location>
</feature>
<organism evidence="7 8">
    <name type="scientific">Rhodovastum atsumiense</name>
    <dbReference type="NCBI Taxonomy" id="504468"/>
    <lineage>
        <taxon>Bacteria</taxon>
        <taxon>Pseudomonadati</taxon>
        <taxon>Pseudomonadota</taxon>
        <taxon>Alphaproteobacteria</taxon>
        <taxon>Acetobacterales</taxon>
        <taxon>Acetobacteraceae</taxon>
        <taxon>Rhodovastum</taxon>
    </lineage>
</organism>